<dbReference type="Proteomes" id="UP001227101">
    <property type="component" value="Chromosome"/>
</dbReference>
<feature type="domain" description="SnoaL-like" evidence="1">
    <location>
        <begin position="6"/>
        <end position="105"/>
    </location>
</feature>
<dbReference type="Pfam" id="PF12680">
    <property type="entry name" value="SnoaL_2"/>
    <property type="match status" value="1"/>
</dbReference>
<dbReference type="SUPFAM" id="SSF54427">
    <property type="entry name" value="NTF2-like"/>
    <property type="match status" value="1"/>
</dbReference>
<accession>A0ABY8XK18</accession>
<protein>
    <submittedName>
        <fullName evidence="2">Nuclear transport factor 2 family protein</fullName>
    </submittedName>
</protein>
<evidence type="ECO:0000313" key="3">
    <source>
        <dbReference type="Proteomes" id="UP001227101"/>
    </source>
</evidence>
<gene>
    <name evidence="2" type="ORF">QP939_45505</name>
</gene>
<name>A0ABY8XK18_9PSEU</name>
<dbReference type="Gene3D" id="3.10.450.50">
    <property type="match status" value="1"/>
</dbReference>
<proteinExistence type="predicted"/>
<evidence type="ECO:0000259" key="1">
    <source>
        <dbReference type="Pfam" id="PF12680"/>
    </source>
</evidence>
<dbReference type="EMBL" id="CP127173">
    <property type="protein sequence ID" value="WIV55985.1"/>
    <property type="molecule type" value="Genomic_DNA"/>
</dbReference>
<dbReference type="InterPro" id="IPR037401">
    <property type="entry name" value="SnoaL-like"/>
</dbReference>
<reference evidence="2 3" key="1">
    <citation type="submission" date="2023-06" db="EMBL/GenBank/DDBJ databases">
        <authorList>
            <person name="Oyuntsetseg B."/>
            <person name="Kim S.B."/>
        </authorList>
    </citation>
    <scope>NUCLEOTIDE SEQUENCE [LARGE SCALE GENOMIC DNA]</scope>
    <source>
        <strain evidence="2 3">2-2</strain>
    </source>
</reference>
<keyword evidence="3" id="KW-1185">Reference proteome</keyword>
<evidence type="ECO:0000313" key="2">
    <source>
        <dbReference type="EMBL" id="WIV55985.1"/>
    </source>
</evidence>
<dbReference type="RefSeq" id="WP_285453046.1">
    <property type="nucleotide sequence ID" value="NZ_CP127173.1"/>
</dbReference>
<sequence length="118" mass="12676">MISAAELYPMVDRRDVAAVGAKFAEDATMVFGNGDPMHGRAGIEAGNAAFFTTIAGLSHRIRREWTVEDTTIAVTDVTYTRLDGKRVTLPAVSIWRAGADGLIADFRVYADLAPVFAG</sequence>
<dbReference type="InterPro" id="IPR032710">
    <property type="entry name" value="NTF2-like_dom_sf"/>
</dbReference>
<organism evidence="2 3">
    <name type="scientific">Amycolatopsis nalaikhensis</name>
    <dbReference type="NCBI Taxonomy" id="715472"/>
    <lineage>
        <taxon>Bacteria</taxon>
        <taxon>Bacillati</taxon>
        <taxon>Actinomycetota</taxon>
        <taxon>Actinomycetes</taxon>
        <taxon>Pseudonocardiales</taxon>
        <taxon>Pseudonocardiaceae</taxon>
        <taxon>Amycolatopsis</taxon>
    </lineage>
</organism>